<dbReference type="PANTHER" id="PTHR46192">
    <property type="entry name" value="BROAD-RANGE ACID PHOSPHATASE DET1"/>
    <property type="match status" value="1"/>
</dbReference>
<sequence length="246" mass="27083">MAITELILVRHGESAGNVAALEADRSESHRIAVPSRDADVPLSALGLEQAAAVGRRLAALTPADRPDIVFSSPYRRAHETAVVALRAAALDADELRPVVDERLRDRELGILDTFTSIGVDAEFPEEAARRRCLGKFYYRPPGGEAWTDVALRLRSFIGDLDRHTDRTRALVVCHDAVVSLFRYICEGWDERRVLEEAALRPTPNASFTHLVHDGRAWKARAANATAHLQQAQVPVTEHSGANDVRS</sequence>
<name>A0ABY1LLU9_9MICO</name>
<dbReference type="Pfam" id="PF00300">
    <property type="entry name" value="His_Phos_1"/>
    <property type="match status" value="1"/>
</dbReference>
<dbReference type="CDD" id="cd07067">
    <property type="entry name" value="HP_PGM_like"/>
    <property type="match status" value="1"/>
</dbReference>
<protein>
    <submittedName>
        <fullName evidence="1">Broad specificity phosphatase PhoE</fullName>
    </submittedName>
</protein>
<proteinExistence type="predicted"/>
<evidence type="ECO:0000313" key="2">
    <source>
        <dbReference type="Proteomes" id="UP000190827"/>
    </source>
</evidence>
<dbReference type="InterPro" id="IPR013078">
    <property type="entry name" value="His_Pase_superF_clade-1"/>
</dbReference>
<dbReference type="Gene3D" id="3.40.50.1240">
    <property type="entry name" value="Phosphoglycerate mutase-like"/>
    <property type="match status" value="1"/>
</dbReference>
<accession>A0ABY1LLU9</accession>
<dbReference type="Proteomes" id="UP000190827">
    <property type="component" value="Unassembled WGS sequence"/>
</dbReference>
<dbReference type="InterPro" id="IPR001345">
    <property type="entry name" value="PG/BPGM_mutase_AS"/>
</dbReference>
<dbReference type="SMART" id="SM00855">
    <property type="entry name" value="PGAM"/>
    <property type="match status" value="1"/>
</dbReference>
<dbReference type="EMBL" id="FUZO01000001">
    <property type="protein sequence ID" value="SKC58640.1"/>
    <property type="molecule type" value="Genomic_DNA"/>
</dbReference>
<dbReference type="InterPro" id="IPR029033">
    <property type="entry name" value="His_PPase_superfam"/>
</dbReference>
<dbReference type="RefSeq" id="WP_079705907.1">
    <property type="nucleotide sequence ID" value="NZ_FUZO01000001.1"/>
</dbReference>
<dbReference type="InterPro" id="IPR052765">
    <property type="entry name" value="PGM-Related"/>
</dbReference>
<dbReference type="SUPFAM" id="SSF53254">
    <property type="entry name" value="Phosphoglycerate mutase-like"/>
    <property type="match status" value="1"/>
</dbReference>
<comment type="caution">
    <text evidence="1">The sequence shown here is derived from an EMBL/GenBank/DDBJ whole genome shotgun (WGS) entry which is preliminary data.</text>
</comment>
<evidence type="ECO:0000313" key="1">
    <source>
        <dbReference type="EMBL" id="SKC58640.1"/>
    </source>
</evidence>
<organism evidence="1 2">
    <name type="scientific">Plantibacter cousiniae</name>
    <name type="common">nom. nud.</name>
    <dbReference type="NCBI Taxonomy" id="199709"/>
    <lineage>
        <taxon>Bacteria</taxon>
        <taxon>Bacillati</taxon>
        <taxon>Actinomycetota</taxon>
        <taxon>Actinomycetes</taxon>
        <taxon>Micrococcales</taxon>
        <taxon>Microbacteriaceae</taxon>
        <taxon>Plantibacter</taxon>
    </lineage>
</organism>
<gene>
    <name evidence="1" type="ORF">SAMN06295973_2241</name>
</gene>
<dbReference type="PROSITE" id="PS00175">
    <property type="entry name" value="PG_MUTASE"/>
    <property type="match status" value="1"/>
</dbReference>
<reference evidence="1 2" key="1">
    <citation type="submission" date="2017-02" db="EMBL/GenBank/DDBJ databases">
        <authorList>
            <person name="Varghese N."/>
            <person name="Submissions S."/>
        </authorList>
    </citation>
    <scope>NUCLEOTIDE SEQUENCE [LARGE SCALE GENOMIC DNA]</scope>
    <source>
        <strain evidence="1 2">VKM Ac-1787</strain>
    </source>
</reference>
<keyword evidence="2" id="KW-1185">Reference proteome</keyword>